<dbReference type="InterPro" id="IPR003439">
    <property type="entry name" value="ABC_transporter-like_ATP-bd"/>
</dbReference>
<dbReference type="GO" id="GO:0016887">
    <property type="term" value="F:ATP hydrolysis activity"/>
    <property type="evidence" value="ECO:0007669"/>
    <property type="project" value="InterPro"/>
</dbReference>
<feature type="domain" description="ABC transporter" evidence="4">
    <location>
        <begin position="1"/>
        <end position="206"/>
    </location>
</feature>
<dbReference type="PANTHER" id="PTHR42781">
    <property type="entry name" value="SPERMIDINE/PUTRESCINE IMPORT ATP-BINDING PROTEIN POTA"/>
    <property type="match status" value="1"/>
</dbReference>
<keyword evidence="2" id="KW-0547">Nucleotide-binding</keyword>
<sequence>MLKVKITKKFDDFKIDKEWEVGNGEVISLYGPSGSGKSITIQSVAGLINPDYGFIEIDKKIIYDKEKNICIPPKDRHIGYVPQNYGLFPHMKVIDNIIFGMKDKDRDLKIRKAIDLLRITGLDNKKDKYPMELSGGQKQRVAIMRALATNPKVLLLDEPFSALDINVKENLRKEIKRFFSYWNIPVVLVTHDKRDVEVLANKIAYY</sequence>
<dbReference type="PANTHER" id="PTHR42781:SF4">
    <property type="entry name" value="SPERMIDINE_PUTRESCINE IMPORT ATP-BINDING PROTEIN POTA"/>
    <property type="match status" value="1"/>
</dbReference>
<proteinExistence type="predicted"/>
<dbReference type="EMBL" id="SLYC01000008">
    <property type="protein sequence ID" value="TCQ03732.1"/>
    <property type="molecule type" value="Genomic_DNA"/>
</dbReference>
<keyword evidence="1" id="KW-0813">Transport</keyword>
<dbReference type="SMART" id="SM00382">
    <property type="entry name" value="AAA"/>
    <property type="match status" value="1"/>
</dbReference>
<reference evidence="5 6" key="1">
    <citation type="submission" date="2019-03" db="EMBL/GenBank/DDBJ databases">
        <title>Genomic Encyclopedia of Type Strains, Phase IV (KMG-IV): sequencing the most valuable type-strain genomes for metagenomic binning, comparative biology and taxonomic classification.</title>
        <authorList>
            <person name="Goeker M."/>
        </authorList>
    </citation>
    <scope>NUCLEOTIDE SEQUENCE [LARGE SCALE GENOMIC DNA]</scope>
    <source>
        <strain evidence="5 6">DSM 100013</strain>
    </source>
</reference>
<dbReference type="RefSeq" id="WP_165913638.1">
    <property type="nucleotide sequence ID" value="NZ_CP058648.1"/>
</dbReference>
<dbReference type="InterPro" id="IPR003593">
    <property type="entry name" value="AAA+_ATPase"/>
</dbReference>
<dbReference type="InterPro" id="IPR050093">
    <property type="entry name" value="ABC_SmlMolc_Importer"/>
</dbReference>
<keyword evidence="3 5" id="KW-0067">ATP-binding</keyword>
<evidence type="ECO:0000313" key="5">
    <source>
        <dbReference type="EMBL" id="TCQ03732.1"/>
    </source>
</evidence>
<dbReference type="PROSITE" id="PS50893">
    <property type="entry name" value="ABC_TRANSPORTER_2"/>
    <property type="match status" value="1"/>
</dbReference>
<organism evidence="5 6">
    <name type="scientific">Serpentinicella alkaliphila</name>
    <dbReference type="NCBI Taxonomy" id="1734049"/>
    <lineage>
        <taxon>Bacteria</taxon>
        <taxon>Bacillati</taxon>
        <taxon>Bacillota</taxon>
        <taxon>Clostridia</taxon>
        <taxon>Peptostreptococcales</taxon>
        <taxon>Natronincolaceae</taxon>
        <taxon>Serpentinicella</taxon>
    </lineage>
</organism>
<dbReference type="Gene3D" id="3.40.50.300">
    <property type="entry name" value="P-loop containing nucleotide triphosphate hydrolases"/>
    <property type="match status" value="1"/>
</dbReference>
<gene>
    <name evidence="5" type="ORF">EDD79_100849</name>
</gene>
<dbReference type="AlphaFoldDB" id="A0A4R2TMH6"/>
<accession>A0A4R2TMH6</accession>
<dbReference type="Pfam" id="PF00005">
    <property type="entry name" value="ABC_tran"/>
    <property type="match status" value="1"/>
</dbReference>
<dbReference type="InterPro" id="IPR027417">
    <property type="entry name" value="P-loop_NTPase"/>
</dbReference>
<dbReference type="Proteomes" id="UP000295504">
    <property type="component" value="Unassembled WGS sequence"/>
</dbReference>
<name>A0A4R2TMH6_9FIRM</name>
<protein>
    <submittedName>
        <fullName evidence="5">Molybdate transport system ATP-binding protein</fullName>
    </submittedName>
</protein>
<evidence type="ECO:0000313" key="6">
    <source>
        <dbReference type="Proteomes" id="UP000295504"/>
    </source>
</evidence>
<evidence type="ECO:0000256" key="3">
    <source>
        <dbReference type="ARBA" id="ARBA00022840"/>
    </source>
</evidence>
<dbReference type="SUPFAM" id="SSF52540">
    <property type="entry name" value="P-loop containing nucleoside triphosphate hydrolases"/>
    <property type="match status" value="1"/>
</dbReference>
<evidence type="ECO:0000256" key="1">
    <source>
        <dbReference type="ARBA" id="ARBA00022448"/>
    </source>
</evidence>
<comment type="caution">
    <text evidence="5">The sequence shown here is derived from an EMBL/GenBank/DDBJ whole genome shotgun (WGS) entry which is preliminary data.</text>
</comment>
<dbReference type="GO" id="GO:0005524">
    <property type="term" value="F:ATP binding"/>
    <property type="evidence" value="ECO:0007669"/>
    <property type="project" value="UniProtKB-KW"/>
</dbReference>
<evidence type="ECO:0000256" key="2">
    <source>
        <dbReference type="ARBA" id="ARBA00022741"/>
    </source>
</evidence>
<evidence type="ECO:0000259" key="4">
    <source>
        <dbReference type="PROSITE" id="PS50893"/>
    </source>
</evidence>
<keyword evidence="6" id="KW-1185">Reference proteome</keyword>